<accession>A0A6C0G1F7</accession>
<feature type="transmembrane region" description="Helical" evidence="3">
    <location>
        <begin position="324"/>
        <end position="342"/>
    </location>
</feature>
<dbReference type="EMBL" id="CP048209">
    <property type="protein sequence ID" value="QHT61049.1"/>
    <property type="molecule type" value="Genomic_DNA"/>
</dbReference>
<sequence>MPDMLASIYLLNESDAAPLFDLLGATFADSADYTAALIGAVDHDELYLCFLSSLCSSQKLDFLLAGHDGELSARLNRYIGTELETGERERCEQAICRGFAVLCKRGSSDGLILNLAETQQRSVGSPVTESVLQGPMNAFTENLDVNIALLRQQIRSPKLSLWETEIGSVSWTRVVVFYLKGAADPDLLTRLQDKLKHIETAGIQDTGQLLRLLMSRKRMQLFPMAISSERPDRIAADLLAGKVVMMLDGSPFAMSVPAVYTDFWHSPEDQYVNPYVTYFLLVLRFLAMFINMFLPALYVALTSVNVDVNRLEIGLAAAASREGVPYPVFVETILMLFVIDFITEAGLRLPKTISSTVTMVGGVVLGQAIIQANIVSNLLVIIVAATAITNFIVIDYQMGLVQRILKYFIVIGATTAGLLGIVFCFACLVFYLSCLESFGAPYLTSLWSRKGSASLSFQGKESSP</sequence>
<dbReference type="InterPro" id="IPR004995">
    <property type="entry name" value="Spore_Ger"/>
</dbReference>
<keyword evidence="5" id="KW-1185">Reference proteome</keyword>
<dbReference type="KEGG" id="plyc:GXP70_14540"/>
<keyword evidence="3" id="KW-1133">Transmembrane helix</keyword>
<dbReference type="RefSeq" id="WP_162357488.1">
    <property type="nucleotide sequence ID" value="NZ_CP048209.1"/>
</dbReference>
<dbReference type="GO" id="GO:0016020">
    <property type="term" value="C:membrane"/>
    <property type="evidence" value="ECO:0007669"/>
    <property type="project" value="InterPro"/>
</dbReference>
<gene>
    <name evidence="4" type="ORF">GXP70_14540</name>
</gene>
<dbReference type="InterPro" id="IPR050768">
    <property type="entry name" value="UPF0353/GerABKA_families"/>
</dbReference>
<keyword evidence="2 3" id="KW-0472">Membrane</keyword>
<dbReference type="PANTHER" id="PTHR22550:SF5">
    <property type="entry name" value="LEUCINE ZIPPER PROTEIN 4"/>
    <property type="match status" value="1"/>
</dbReference>
<dbReference type="Pfam" id="PF03323">
    <property type="entry name" value="GerA"/>
    <property type="match status" value="1"/>
</dbReference>
<feature type="transmembrane region" description="Helical" evidence="3">
    <location>
        <begin position="275"/>
        <end position="301"/>
    </location>
</feature>
<evidence type="ECO:0000313" key="4">
    <source>
        <dbReference type="EMBL" id="QHT61049.1"/>
    </source>
</evidence>
<proteinExistence type="inferred from homology"/>
<keyword evidence="3" id="KW-0812">Transmembrane</keyword>
<comment type="similarity">
    <text evidence="1">Belongs to the GerABKA family.</text>
</comment>
<feature type="transmembrane region" description="Helical" evidence="3">
    <location>
        <begin position="378"/>
        <end position="396"/>
    </location>
</feature>
<evidence type="ECO:0000313" key="5">
    <source>
        <dbReference type="Proteomes" id="UP000476064"/>
    </source>
</evidence>
<dbReference type="PIRSF" id="PIRSF005690">
    <property type="entry name" value="GerBA"/>
    <property type="match status" value="1"/>
</dbReference>
<feature type="transmembrane region" description="Helical" evidence="3">
    <location>
        <begin position="408"/>
        <end position="432"/>
    </location>
</feature>
<evidence type="ECO:0000256" key="1">
    <source>
        <dbReference type="ARBA" id="ARBA00005278"/>
    </source>
</evidence>
<dbReference type="PANTHER" id="PTHR22550">
    <property type="entry name" value="SPORE GERMINATION PROTEIN"/>
    <property type="match status" value="1"/>
</dbReference>
<evidence type="ECO:0000256" key="2">
    <source>
        <dbReference type="ARBA" id="ARBA00023136"/>
    </source>
</evidence>
<reference evidence="4 5" key="1">
    <citation type="submission" date="2020-01" db="EMBL/GenBank/DDBJ databases">
        <title>Paenibacillus sp. nov., isolated from tomato rhizosphere.</title>
        <authorList>
            <person name="Weon H.-Y."/>
            <person name="Lee S.A."/>
        </authorList>
    </citation>
    <scope>NUCLEOTIDE SEQUENCE [LARGE SCALE GENOMIC DNA]</scope>
    <source>
        <strain evidence="4 5">12200R-189</strain>
    </source>
</reference>
<dbReference type="AlphaFoldDB" id="A0A6C0G1F7"/>
<evidence type="ECO:0000256" key="3">
    <source>
        <dbReference type="SAM" id="Phobius"/>
    </source>
</evidence>
<dbReference type="GO" id="GO:0009847">
    <property type="term" value="P:spore germination"/>
    <property type="evidence" value="ECO:0007669"/>
    <property type="project" value="InterPro"/>
</dbReference>
<name>A0A6C0G1F7_9BACL</name>
<dbReference type="Proteomes" id="UP000476064">
    <property type="component" value="Chromosome"/>
</dbReference>
<protein>
    <submittedName>
        <fullName evidence="4">Spore germination protein</fullName>
    </submittedName>
</protein>
<organism evidence="4 5">
    <name type="scientific">Paenibacillus lycopersici</name>
    <dbReference type="NCBI Taxonomy" id="2704462"/>
    <lineage>
        <taxon>Bacteria</taxon>
        <taxon>Bacillati</taxon>
        <taxon>Bacillota</taxon>
        <taxon>Bacilli</taxon>
        <taxon>Bacillales</taxon>
        <taxon>Paenibacillaceae</taxon>
        <taxon>Paenibacillus</taxon>
    </lineage>
</organism>